<dbReference type="Pfam" id="PF13524">
    <property type="entry name" value="Glyco_trans_1_2"/>
    <property type="match status" value="1"/>
</dbReference>
<organism evidence="3 4">
    <name type="scientific">Auxenochlorella protothecoides</name>
    <name type="common">Green microalga</name>
    <name type="synonym">Chlorella protothecoides</name>
    <dbReference type="NCBI Taxonomy" id="3075"/>
    <lineage>
        <taxon>Eukaryota</taxon>
        <taxon>Viridiplantae</taxon>
        <taxon>Chlorophyta</taxon>
        <taxon>core chlorophytes</taxon>
        <taxon>Trebouxiophyceae</taxon>
        <taxon>Chlorellales</taxon>
        <taxon>Chlorellaceae</taxon>
        <taxon>Auxenochlorella</taxon>
    </lineage>
</organism>
<proteinExistence type="predicted"/>
<dbReference type="eggNOG" id="ENOG502S5K8">
    <property type="taxonomic scope" value="Eukaryota"/>
</dbReference>
<feature type="domain" description="Spore protein YkvP/CgeB glycosyl transferase-like" evidence="2">
    <location>
        <begin position="229"/>
        <end position="374"/>
    </location>
</feature>
<feature type="signal peptide" evidence="1">
    <location>
        <begin position="1"/>
        <end position="16"/>
    </location>
</feature>
<dbReference type="EMBL" id="KL662135">
    <property type="protein sequence ID" value="KFM26815.1"/>
    <property type="molecule type" value="Genomic_DNA"/>
</dbReference>
<gene>
    <name evidence="3" type="ORF">F751_0747</name>
</gene>
<feature type="chain" id="PRO_5001828918" description="Spore protein YkvP/CgeB glycosyl transferase-like domain-containing protein" evidence="1">
    <location>
        <begin position="17"/>
        <end position="392"/>
    </location>
</feature>
<evidence type="ECO:0000256" key="1">
    <source>
        <dbReference type="SAM" id="SignalP"/>
    </source>
</evidence>
<name>A0A087SM61_AUXPR</name>
<evidence type="ECO:0000313" key="3">
    <source>
        <dbReference type="EMBL" id="KFM26815.1"/>
    </source>
</evidence>
<dbReference type="RefSeq" id="XP_011399763.1">
    <property type="nucleotide sequence ID" value="XM_011401461.1"/>
</dbReference>
<dbReference type="OrthoDB" id="1910256at2759"/>
<dbReference type="GeneID" id="23612138"/>
<evidence type="ECO:0000313" key="4">
    <source>
        <dbReference type="Proteomes" id="UP000028924"/>
    </source>
</evidence>
<dbReference type="KEGG" id="apro:F751_0747"/>
<evidence type="ECO:0000259" key="2">
    <source>
        <dbReference type="Pfam" id="PF13524"/>
    </source>
</evidence>
<accession>A0A087SM61</accession>
<protein>
    <recommendedName>
        <fullName evidence="2">Spore protein YkvP/CgeB glycosyl transferase-like domain-containing protein</fullName>
    </recommendedName>
</protein>
<reference evidence="3 4" key="1">
    <citation type="journal article" date="2014" name="BMC Genomics">
        <title>Oil accumulation mechanisms of the oleaginous microalga Chlorella protothecoides revealed through its genome, transcriptomes, and proteomes.</title>
        <authorList>
            <person name="Gao C."/>
            <person name="Wang Y."/>
            <person name="Shen Y."/>
            <person name="Yan D."/>
            <person name="He X."/>
            <person name="Dai J."/>
            <person name="Wu Q."/>
        </authorList>
    </citation>
    <scope>NUCLEOTIDE SEQUENCE [LARGE SCALE GENOMIC DNA]</scope>
    <source>
        <strain evidence="3 4">0710</strain>
    </source>
</reference>
<dbReference type="Gene3D" id="3.40.50.2000">
    <property type="entry name" value="Glycogen Phosphorylase B"/>
    <property type="match status" value="1"/>
</dbReference>
<sequence length="392" mass="41216">MRLLVLALEFAASTFSGNGVYCQSQARRRGVRALRGLGHDVMVVSGGPEGCEPEPEHEHASLLLQAWQGVNMLGIPLPSWGTLDSSCSHREFAAGVAASAILSAILSFYPDAVLGVDWHALRPYQAMKAAWEATHAAALRDAPGCRAPPLVYMNYRLHGRTDPACQALEVEALGASALSLLLCRADRRAALDMLGTSDGLRPGPDLRAPDRFVELVEELAHRGALGNLTPLICGSGWGGAWGTSLAARLLAAAPQAVVHTRFLGPAGLAEIFAATLLNVHPCEQDAYGMTIVEAASQGAPSLVQGGGQVGATDLLDPEAGEVFVADLAQGIPGLAAEVERLVADPQALQRVGAKAREKARSWGEVDNAHQLATWVEAVVRVQAAAQERESSS</sequence>
<dbReference type="InterPro" id="IPR055259">
    <property type="entry name" value="YkvP/CgeB_Glyco_trans-like"/>
</dbReference>
<keyword evidence="1" id="KW-0732">Signal</keyword>
<dbReference type="AlphaFoldDB" id="A0A087SM61"/>
<dbReference type="Proteomes" id="UP000028924">
    <property type="component" value="Unassembled WGS sequence"/>
</dbReference>
<keyword evidence="4" id="KW-1185">Reference proteome</keyword>
<dbReference type="SUPFAM" id="SSF53756">
    <property type="entry name" value="UDP-Glycosyltransferase/glycogen phosphorylase"/>
    <property type="match status" value="1"/>
</dbReference>